<proteinExistence type="predicted"/>
<feature type="compositionally biased region" description="Basic and acidic residues" evidence="1">
    <location>
        <begin position="277"/>
        <end position="286"/>
    </location>
</feature>
<evidence type="ECO:0000313" key="2">
    <source>
        <dbReference type="EMBL" id="MPM42676.1"/>
    </source>
</evidence>
<reference evidence="2" key="1">
    <citation type="submission" date="2019-08" db="EMBL/GenBank/DDBJ databases">
        <authorList>
            <person name="Kucharzyk K."/>
            <person name="Murdoch R.W."/>
            <person name="Higgins S."/>
            <person name="Loffler F."/>
        </authorList>
    </citation>
    <scope>NUCLEOTIDE SEQUENCE</scope>
</reference>
<sequence>MDLQFHGLRRQLCRLRRPNRVNIPFHGTFQSRQQLTDLLGVAQALLVVRQVILSGRLGQPKLNAVLAAREQPLERPGAKIFDEVVRVLLSHCPVLQLLIGQLEDPDGKLRIVQNLQGPLGGDLSGVIVIITEHQFLSVSAQKPGLLLSQRSAHGGNRVVEPRLMEGYYVDVPLTQNDIGPFGLLRQIQRIELPAFAVYRRFGGVHILRLRVVQHPSAKSNHIPPHVDDGEHQAVSELIVDAAVLVLDRQASGQQLRLRISPVRHGGDQGVPLVQRRSQSESDRRGLSDLPPVQIIPHRPALRLMEHLVIEPGRVPVQIQQALAPASRFPVALFLRDFHVGPFCEEAHRVREGEVFLLHNEVNDAAAFFAAEAIEDLLVRGDGKRPGFLAVERAESE</sequence>
<protein>
    <submittedName>
        <fullName evidence="2">Uncharacterized protein</fullName>
    </submittedName>
</protein>
<name>A0A644ZPI7_9ZZZZ</name>
<feature type="region of interest" description="Disordered" evidence="1">
    <location>
        <begin position="266"/>
        <end position="289"/>
    </location>
</feature>
<comment type="caution">
    <text evidence="2">The sequence shown here is derived from an EMBL/GenBank/DDBJ whole genome shotgun (WGS) entry which is preliminary data.</text>
</comment>
<evidence type="ECO:0000256" key="1">
    <source>
        <dbReference type="SAM" id="MobiDB-lite"/>
    </source>
</evidence>
<gene>
    <name evidence="2" type="ORF">SDC9_89345</name>
</gene>
<organism evidence="2">
    <name type="scientific">bioreactor metagenome</name>
    <dbReference type="NCBI Taxonomy" id="1076179"/>
    <lineage>
        <taxon>unclassified sequences</taxon>
        <taxon>metagenomes</taxon>
        <taxon>ecological metagenomes</taxon>
    </lineage>
</organism>
<dbReference type="EMBL" id="VSSQ01009816">
    <property type="protein sequence ID" value="MPM42676.1"/>
    <property type="molecule type" value="Genomic_DNA"/>
</dbReference>
<dbReference type="AlphaFoldDB" id="A0A644ZPI7"/>
<accession>A0A644ZPI7</accession>